<keyword evidence="7" id="KW-1185">Reference proteome</keyword>
<accession>A0ABU1MG62</accession>
<evidence type="ECO:0000313" key="6">
    <source>
        <dbReference type="EMBL" id="MDR6509325.1"/>
    </source>
</evidence>
<sequence length="248" mass="26535">MASAPSTSAPVKSALRTLDVIEFVVAHAGGVVAQDVAQALGIPVSSLSYLLATLVERQYLAREGRRYLPGPGLERLRVAPAALPLADRMAPLVRALKVELNETASFMVRVGWEVEAVVTEASDQTLRYAIEPGARRPLHCLAAGKVILAWLSDADLHRYFAESTRLAMTEHTRVRDEDLRADLAHIREEGISTACHEATLGICGTAVPVLSNGQMVGVLSVAVPEVRFDEALAARVRSALRRAAGAVG</sequence>
<keyword evidence="2" id="KW-0238">DNA-binding</keyword>
<organism evidence="6 7">
    <name type="scientific">Novosphingobium capsulatum</name>
    <dbReference type="NCBI Taxonomy" id="13688"/>
    <lineage>
        <taxon>Bacteria</taxon>
        <taxon>Pseudomonadati</taxon>
        <taxon>Pseudomonadota</taxon>
        <taxon>Alphaproteobacteria</taxon>
        <taxon>Sphingomonadales</taxon>
        <taxon>Sphingomonadaceae</taxon>
        <taxon>Novosphingobium</taxon>
    </lineage>
</organism>
<protein>
    <submittedName>
        <fullName evidence="6">IclR family acetate operon transcriptional repressor</fullName>
    </submittedName>
</protein>
<evidence type="ECO:0000256" key="2">
    <source>
        <dbReference type="ARBA" id="ARBA00023125"/>
    </source>
</evidence>
<feature type="domain" description="HTH iclR-type" evidence="4">
    <location>
        <begin position="11"/>
        <end position="71"/>
    </location>
</feature>
<evidence type="ECO:0000259" key="4">
    <source>
        <dbReference type="PROSITE" id="PS51077"/>
    </source>
</evidence>
<dbReference type="InterPro" id="IPR050707">
    <property type="entry name" value="HTH_MetabolicPath_Reg"/>
</dbReference>
<gene>
    <name evidence="6" type="ORF">J2792_000165</name>
</gene>
<reference evidence="6 7" key="1">
    <citation type="submission" date="2023-07" db="EMBL/GenBank/DDBJ databases">
        <title>Sorghum-associated microbial communities from plants grown in Nebraska, USA.</title>
        <authorList>
            <person name="Schachtman D."/>
        </authorList>
    </citation>
    <scope>NUCLEOTIDE SEQUENCE [LARGE SCALE GENOMIC DNA]</scope>
    <source>
        <strain evidence="6 7">DS1027</strain>
    </source>
</reference>
<evidence type="ECO:0000313" key="7">
    <source>
        <dbReference type="Proteomes" id="UP001184150"/>
    </source>
</evidence>
<comment type="caution">
    <text evidence="6">The sequence shown here is derived from an EMBL/GenBank/DDBJ whole genome shotgun (WGS) entry which is preliminary data.</text>
</comment>
<evidence type="ECO:0000256" key="3">
    <source>
        <dbReference type="ARBA" id="ARBA00023163"/>
    </source>
</evidence>
<name>A0ABU1MG62_9SPHN</name>
<dbReference type="InterPro" id="IPR005471">
    <property type="entry name" value="Tscrpt_reg_IclR_N"/>
</dbReference>
<dbReference type="Gene3D" id="3.30.450.40">
    <property type="match status" value="1"/>
</dbReference>
<dbReference type="Proteomes" id="UP001184150">
    <property type="component" value="Unassembled WGS sequence"/>
</dbReference>
<dbReference type="PROSITE" id="PS51078">
    <property type="entry name" value="ICLR_ED"/>
    <property type="match status" value="1"/>
</dbReference>
<dbReference type="EMBL" id="JAVDRD010000001">
    <property type="protein sequence ID" value="MDR6509325.1"/>
    <property type="molecule type" value="Genomic_DNA"/>
</dbReference>
<dbReference type="InterPro" id="IPR036390">
    <property type="entry name" value="WH_DNA-bd_sf"/>
</dbReference>
<dbReference type="RefSeq" id="WP_309804129.1">
    <property type="nucleotide sequence ID" value="NZ_JAVDRD010000001.1"/>
</dbReference>
<dbReference type="Gene3D" id="1.10.10.10">
    <property type="entry name" value="Winged helix-like DNA-binding domain superfamily/Winged helix DNA-binding domain"/>
    <property type="match status" value="1"/>
</dbReference>
<dbReference type="SUPFAM" id="SSF46785">
    <property type="entry name" value="Winged helix' DNA-binding domain"/>
    <property type="match status" value="1"/>
</dbReference>
<dbReference type="InterPro" id="IPR014757">
    <property type="entry name" value="Tscrpt_reg_IclR_C"/>
</dbReference>
<dbReference type="Pfam" id="PF01614">
    <property type="entry name" value="IclR_C"/>
    <property type="match status" value="1"/>
</dbReference>
<evidence type="ECO:0000256" key="1">
    <source>
        <dbReference type="ARBA" id="ARBA00023015"/>
    </source>
</evidence>
<feature type="domain" description="IclR-ED" evidence="5">
    <location>
        <begin position="71"/>
        <end position="248"/>
    </location>
</feature>
<dbReference type="PROSITE" id="PS51077">
    <property type="entry name" value="HTH_ICLR"/>
    <property type="match status" value="1"/>
</dbReference>
<keyword evidence="3" id="KW-0804">Transcription</keyword>
<dbReference type="InterPro" id="IPR036388">
    <property type="entry name" value="WH-like_DNA-bd_sf"/>
</dbReference>
<dbReference type="SUPFAM" id="SSF55781">
    <property type="entry name" value="GAF domain-like"/>
    <property type="match status" value="1"/>
</dbReference>
<dbReference type="PANTHER" id="PTHR30136">
    <property type="entry name" value="HELIX-TURN-HELIX TRANSCRIPTIONAL REGULATOR, ICLR FAMILY"/>
    <property type="match status" value="1"/>
</dbReference>
<dbReference type="PANTHER" id="PTHR30136:SF35">
    <property type="entry name" value="HTH-TYPE TRANSCRIPTIONAL REGULATOR RV1719"/>
    <property type="match status" value="1"/>
</dbReference>
<dbReference type="InterPro" id="IPR029016">
    <property type="entry name" value="GAF-like_dom_sf"/>
</dbReference>
<proteinExistence type="predicted"/>
<keyword evidence="1" id="KW-0805">Transcription regulation</keyword>
<dbReference type="Pfam" id="PF09339">
    <property type="entry name" value="HTH_IclR"/>
    <property type="match status" value="1"/>
</dbReference>
<evidence type="ECO:0000259" key="5">
    <source>
        <dbReference type="PROSITE" id="PS51078"/>
    </source>
</evidence>